<dbReference type="Pfam" id="PF13279">
    <property type="entry name" value="4HBT_2"/>
    <property type="match status" value="1"/>
</dbReference>
<keyword evidence="1" id="KW-0378">Hydrolase</keyword>
<keyword evidence="2" id="KW-1185">Reference proteome</keyword>
<dbReference type="Gene3D" id="3.10.129.10">
    <property type="entry name" value="Hotdog Thioesterase"/>
    <property type="match status" value="1"/>
</dbReference>
<dbReference type="SUPFAM" id="SSF54637">
    <property type="entry name" value="Thioesterase/thiol ester dehydrase-isomerase"/>
    <property type="match status" value="1"/>
</dbReference>
<sequence length="145" mass="16075">MTDTAAQFRSNYPVVTDLVVQWGEMDALQHVNNVNYFRYFETVRIQYMMQTSLLQGKQGVGPVLAETECRYKRPVTFPDTLTLGCRVSAVQAHGFVQEYAIFSQAQQAITTLGSARIVVVDLSTGAKAALPDSVVAQIEAIEARR</sequence>
<dbReference type="Proteomes" id="UP001595617">
    <property type="component" value="Unassembled WGS sequence"/>
</dbReference>
<name>A0ABV7ZVS7_9GAMM</name>
<dbReference type="PANTHER" id="PTHR31793">
    <property type="entry name" value="4-HYDROXYBENZOYL-COA THIOESTERASE FAMILY MEMBER"/>
    <property type="match status" value="1"/>
</dbReference>
<dbReference type="InterPro" id="IPR050563">
    <property type="entry name" value="4-hydroxybenzoyl-CoA_TE"/>
</dbReference>
<protein>
    <submittedName>
        <fullName evidence="1">Acyl-CoA thioesterase</fullName>
        <ecNumber evidence="1">3.1.2.-</ecNumber>
    </submittedName>
</protein>
<comment type="caution">
    <text evidence="1">The sequence shown here is derived from an EMBL/GenBank/DDBJ whole genome shotgun (WGS) entry which is preliminary data.</text>
</comment>
<dbReference type="EC" id="3.1.2.-" evidence="1"/>
<accession>A0ABV7ZVS7</accession>
<dbReference type="PANTHER" id="PTHR31793:SF40">
    <property type="entry name" value="ACYL-COA THIOESTER HYDROLASE, YBGC_YBAW FAMILY"/>
    <property type="match status" value="1"/>
</dbReference>
<evidence type="ECO:0000313" key="1">
    <source>
        <dbReference type="EMBL" id="MFC3852648.1"/>
    </source>
</evidence>
<dbReference type="CDD" id="cd00586">
    <property type="entry name" value="4HBT"/>
    <property type="match status" value="1"/>
</dbReference>
<dbReference type="GO" id="GO:0016787">
    <property type="term" value="F:hydrolase activity"/>
    <property type="evidence" value="ECO:0007669"/>
    <property type="project" value="UniProtKB-KW"/>
</dbReference>
<reference evidence="2" key="1">
    <citation type="journal article" date="2019" name="Int. J. Syst. Evol. Microbiol.">
        <title>The Global Catalogue of Microorganisms (GCM) 10K type strain sequencing project: providing services to taxonomists for standard genome sequencing and annotation.</title>
        <authorList>
            <consortium name="The Broad Institute Genomics Platform"/>
            <consortium name="The Broad Institute Genome Sequencing Center for Infectious Disease"/>
            <person name="Wu L."/>
            <person name="Ma J."/>
        </authorList>
    </citation>
    <scope>NUCLEOTIDE SEQUENCE [LARGE SCALE GENOMIC DNA]</scope>
    <source>
        <strain evidence="2">IBRC 10765</strain>
    </source>
</reference>
<gene>
    <name evidence="1" type="ORF">ACFOOG_07370</name>
</gene>
<dbReference type="RefSeq" id="WP_380695056.1">
    <property type="nucleotide sequence ID" value="NZ_JBHRYR010000003.1"/>
</dbReference>
<proteinExistence type="predicted"/>
<dbReference type="EMBL" id="JBHRYR010000003">
    <property type="protein sequence ID" value="MFC3852648.1"/>
    <property type="molecule type" value="Genomic_DNA"/>
</dbReference>
<organism evidence="1 2">
    <name type="scientific">Saccharospirillum mangrovi</name>
    <dbReference type="NCBI Taxonomy" id="2161747"/>
    <lineage>
        <taxon>Bacteria</taxon>
        <taxon>Pseudomonadati</taxon>
        <taxon>Pseudomonadota</taxon>
        <taxon>Gammaproteobacteria</taxon>
        <taxon>Oceanospirillales</taxon>
        <taxon>Saccharospirillaceae</taxon>
        <taxon>Saccharospirillum</taxon>
    </lineage>
</organism>
<dbReference type="InterPro" id="IPR029069">
    <property type="entry name" value="HotDog_dom_sf"/>
</dbReference>
<evidence type="ECO:0000313" key="2">
    <source>
        <dbReference type="Proteomes" id="UP001595617"/>
    </source>
</evidence>